<sequence>MIRLLGLSGSLRHASSNTAVLRTLQQRVPDGIALKLHPLTDLPLYNGDFDTEEPPVAVARLREAIRQADGLVLCTPEYNAGTSGVMKNALDWASRPPKTSPLRSKHALIISASPAFTGGARAHAQLREALASTLSRVAVHPAVVIPQVFEKLKDGLLTDESNIQFALAAIQALTTEIRASRALTE</sequence>
<proteinExistence type="predicted"/>
<comment type="caution">
    <text evidence="2">The sequence shown here is derived from an EMBL/GenBank/DDBJ whole genome shotgun (WGS) entry which is preliminary data.</text>
</comment>
<dbReference type="EC" id="1.-.-.-" evidence="2"/>
<feature type="domain" description="NADPH-dependent FMN reductase-like" evidence="1">
    <location>
        <begin position="3"/>
        <end position="147"/>
    </location>
</feature>
<dbReference type="InterPro" id="IPR029039">
    <property type="entry name" value="Flavoprotein-like_sf"/>
</dbReference>
<dbReference type="InterPro" id="IPR050712">
    <property type="entry name" value="NAD(P)H-dep_reductase"/>
</dbReference>
<dbReference type="GO" id="GO:0016491">
    <property type="term" value="F:oxidoreductase activity"/>
    <property type="evidence" value="ECO:0007669"/>
    <property type="project" value="UniProtKB-KW"/>
</dbReference>
<organism evidence="2 3">
    <name type="scientific">Variovorax ginsengisoli</name>
    <dbReference type="NCBI Taxonomy" id="363844"/>
    <lineage>
        <taxon>Bacteria</taxon>
        <taxon>Pseudomonadati</taxon>
        <taxon>Pseudomonadota</taxon>
        <taxon>Betaproteobacteria</taxon>
        <taxon>Burkholderiales</taxon>
        <taxon>Comamonadaceae</taxon>
        <taxon>Variovorax</taxon>
    </lineage>
</organism>
<name>A0ABT8SF01_9BURK</name>
<protein>
    <submittedName>
        <fullName evidence="2">NAD(P)H-dependent oxidoreductase</fullName>
        <ecNumber evidence="2">1.-.-.-</ecNumber>
    </submittedName>
</protein>
<dbReference type="PANTHER" id="PTHR30543">
    <property type="entry name" value="CHROMATE REDUCTASE"/>
    <property type="match status" value="1"/>
</dbReference>
<dbReference type="SUPFAM" id="SSF52218">
    <property type="entry name" value="Flavoproteins"/>
    <property type="match status" value="1"/>
</dbReference>
<evidence type="ECO:0000313" key="2">
    <source>
        <dbReference type="EMBL" id="MDO1536572.1"/>
    </source>
</evidence>
<dbReference type="EMBL" id="JAUKVY010000029">
    <property type="protein sequence ID" value="MDO1536572.1"/>
    <property type="molecule type" value="Genomic_DNA"/>
</dbReference>
<dbReference type="Gene3D" id="3.40.50.360">
    <property type="match status" value="1"/>
</dbReference>
<gene>
    <name evidence="2" type="ORF">Q2T77_30245</name>
</gene>
<keyword evidence="3" id="KW-1185">Reference proteome</keyword>
<dbReference type="Pfam" id="PF03358">
    <property type="entry name" value="FMN_red"/>
    <property type="match status" value="1"/>
</dbReference>
<accession>A0ABT8SF01</accession>
<reference evidence="2" key="1">
    <citation type="submission" date="2023-06" db="EMBL/GenBank/DDBJ databases">
        <authorList>
            <person name="Jiang Y."/>
            <person name="Liu Q."/>
        </authorList>
    </citation>
    <scope>NUCLEOTIDE SEQUENCE</scope>
    <source>
        <strain evidence="2">CGMCC 1.12090</strain>
    </source>
</reference>
<evidence type="ECO:0000259" key="1">
    <source>
        <dbReference type="Pfam" id="PF03358"/>
    </source>
</evidence>
<dbReference type="PANTHER" id="PTHR30543:SF21">
    <property type="entry name" value="NAD(P)H-DEPENDENT FMN REDUCTASE LOT6"/>
    <property type="match status" value="1"/>
</dbReference>
<dbReference type="InterPro" id="IPR005025">
    <property type="entry name" value="FMN_Rdtase-like_dom"/>
</dbReference>
<evidence type="ECO:0000313" key="3">
    <source>
        <dbReference type="Proteomes" id="UP001169027"/>
    </source>
</evidence>
<keyword evidence="2" id="KW-0560">Oxidoreductase</keyword>
<dbReference type="Proteomes" id="UP001169027">
    <property type="component" value="Unassembled WGS sequence"/>
</dbReference>
<dbReference type="RefSeq" id="WP_301814674.1">
    <property type="nucleotide sequence ID" value="NZ_JAUJZH010000029.1"/>
</dbReference>